<reference evidence="5" key="1">
    <citation type="journal article" date="2019" name="Int. J. Syst. Evol. Microbiol.">
        <title>The Global Catalogue of Microorganisms (GCM) 10K type strain sequencing project: providing services to taxonomists for standard genome sequencing and annotation.</title>
        <authorList>
            <consortium name="The Broad Institute Genomics Platform"/>
            <consortium name="The Broad Institute Genome Sequencing Center for Infectious Disease"/>
            <person name="Wu L."/>
            <person name="Ma J."/>
        </authorList>
    </citation>
    <scope>NUCLEOTIDE SEQUENCE [LARGE SCALE GENOMIC DNA]</scope>
    <source>
        <strain evidence="5">JCM 17927</strain>
    </source>
</reference>
<gene>
    <name evidence="4" type="ORF">GCM10023189_34170</name>
</gene>
<dbReference type="CDD" id="cd01081">
    <property type="entry name" value="Aldose_epim"/>
    <property type="match status" value="1"/>
</dbReference>
<keyword evidence="3" id="KW-0106">Calcium</keyword>
<name>A0ABP8N1W6_9BACT</name>
<accession>A0ABP8N1W6</accession>
<keyword evidence="5" id="KW-1185">Reference proteome</keyword>
<evidence type="ECO:0000256" key="3">
    <source>
        <dbReference type="ARBA" id="ARBA00022837"/>
    </source>
</evidence>
<dbReference type="EMBL" id="BAABHD010000032">
    <property type="protein sequence ID" value="GAA4459888.1"/>
    <property type="molecule type" value="Genomic_DNA"/>
</dbReference>
<dbReference type="PANTHER" id="PTHR10091">
    <property type="entry name" value="ALDOSE-1-EPIMERASE"/>
    <property type="match status" value="1"/>
</dbReference>
<dbReference type="RefSeq" id="WP_345245143.1">
    <property type="nucleotide sequence ID" value="NZ_BAABHD010000032.1"/>
</dbReference>
<dbReference type="InterPro" id="IPR014718">
    <property type="entry name" value="GH-type_carb-bd"/>
</dbReference>
<dbReference type="InterPro" id="IPR011013">
    <property type="entry name" value="Gal_mutarotase_sf_dom"/>
</dbReference>
<comment type="cofactor">
    <cofactor evidence="1">
        <name>Ca(2+)</name>
        <dbReference type="ChEBI" id="CHEBI:29108"/>
    </cofactor>
</comment>
<protein>
    <submittedName>
        <fullName evidence="4">Aldose 1-epimerase</fullName>
    </submittedName>
</protein>
<proteinExistence type="predicted"/>
<evidence type="ECO:0000313" key="4">
    <source>
        <dbReference type="EMBL" id="GAA4459888.1"/>
    </source>
</evidence>
<dbReference type="Gene3D" id="2.70.98.10">
    <property type="match status" value="1"/>
</dbReference>
<sequence length="335" mass="37214">MPFEIFHREFGLLVEYVLHNTQTGEYAVVVPAHGAMVRGLVLRKDEELISLIDAPASEQALVADETYASALLFPFPSRIRHGIYLFEGEAYTLPMNEASRDNAIHGFVAGKPFELFDQQVTGHAASLTLRYLHHGPAEDLYTGYPFPFELRVTYTLESAPGSPSVFYVRYQVQNLSLSRSCPVAFGWHPYFTFNDEPVDDLTIRIPSQTAVVFDENMLPDGIEPFNLSGTSQAGTTTIPPIRLHERELDNAFILDNQVGSAETVLSSARHKASLHVWQETGPGKFNYLVVFTPPSRNRIAIEPLTGNVNVLNNQEGLIVLAPNEVADGTIKVWLA</sequence>
<dbReference type="SUPFAM" id="SSF74650">
    <property type="entry name" value="Galactose mutarotase-like"/>
    <property type="match status" value="1"/>
</dbReference>
<evidence type="ECO:0000256" key="1">
    <source>
        <dbReference type="ARBA" id="ARBA00001913"/>
    </source>
</evidence>
<comment type="caution">
    <text evidence="4">The sequence shown here is derived from an EMBL/GenBank/DDBJ whole genome shotgun (WGS) entry which is preliminary data.</text>
</comment>
<organism evidence="4 5">
    <name type="scientific">Nibrella saemangeumensis</name>
    <dbReference type="NCBI Taxonomy" id="1084526"/>
    <lineage>
        <taxon>Bacteria</taxon>
        <taxon>Pseudomonadati</taxon>
        <taxon>Bacteroidota</taxon>
        <taxon>Cytophagia</taxon>
        <taxon>Cytophagales</taxon>
        <taxon>Spirosomataceae</taxon>
        <taxon>Nibrella</taxon>
    </lineage>
</organism>
<comment type="subunit">
    <text evidence="2">Monomer.</text>
</comment>
<dbReference type="Proteomes" id="UP001501175">
    <property type="component" value="Unassembled WGS sequence"/>
</dbReference>
<dbReference type="InterPro" id="IPR008183">
    <property type="entry name" value="Aldose_1/G6P_1-epimerase"/>
</dbReference>
<dbReference type="Pfam" id="PF01263">
    <property type="entry name" value="Aldose_epim"/>
    <property type="match status" value="1"/>
</dbReference>
<dbReference type="PANTHER" id="PTHR10091:SF0">
    <property type="entry name" value="GALACTOSE MUTAROTASE"/>
    <property type="match status" value="1"/>
</dbReference>
<evidence type="ECO:0000313" key="5">
    <source>
        <dbReference type="Proteomes" id="UP001501175"/>
    </source>
</evidence>
<evidence type="ECO:0000256" key="2">
    <source>
        <dbReference type="ARBA" id="ARBA00011245"/>
    </source>
</evidence>